<proteinExistence type="predicted"/>
<dbReference type="SUPFAM" id="SSF51182">
    <property type="entry name" value="RmlC-like cupins"/>
    <property type="match status" value="1"/>
</dbReference>
<organism evidence="1">
    <name type="scientific">uncultured Caudovirales phage</name>
    <dbReference type="NCBI Taxonomy" id="2100421"/>
    <lineage>
        <taxon>Viruses</taxon>
        <taxon>Duplodnaviria</taxon>
        <taxon>Heunggongvirae</taxon>
        <taxon>Uroviricota</taxon>
        <taxon>Caudoviricetes</taxon>
        <taxon>Peduoviridae</taxon>
        <taxon>Maltschvirus</taxon>
        <taxon>Maltschvirus maltsch</taxon>
    </lineage>
</organism>
<dbReference type="InterPro" id="IPR011051">
    <property type="entry name" value="RmlC_Cupin_sf"/>
</dbReference>
<sequence>MKPFKLSEAGERGWFIGQFDKAVYNTDLFEAGLQTFEKGFRSPKHTHKIATEINLVISGKVMYGNQLLSAGDGIIYYPGDVCECYYLEDTVTMVIKTPGALNDKYVIEE</sequence>
<dbReference type="InterPro" id="IPR014710">
    <property type="entry name" value="RmlC-like_jellyroll"/>
</dbReference>
<dbReference type="EMBL" id="LR796423">
    <property type="protein sequence ID" value="CAB4143815.1"/>
    <property type="molecule type" value="Genomic_DNA"/>
</dbReference>
<name>A0A6J5M9X6_9CAUD</name>
<dbReference type="CDD" id="cd02208">
    <property type="entry name" value="cupin_RmlC-like"/>
    <property type="match status" value="1"/>
</dbReference>
<evidence type="ECO:0000313" key="1">
    <source>
        <dbReference type="EMBL" id="CAB4143815.1"/>
    </source>
</evidence>
<dbReference type="Gene3D" id="2.60.120.10">
    <property type="entry name" value="Jelly Rolls"/>
    <property type="match status" value="1"/>
</dbReference>
<accession>A0A6J5M9X6</accession>
<protein>
    <submittedName>
        <fullName evidence="1">Uncharacterized protein</fullName>
    </submittedName>
</protein>
<reference evidence="1" key="1">
    <citation type="submission" date="2020-04" db="EMBL/GenBank/DDBJ databases">
        <authorList>
            <person name="Chiriac C."/>
            <person name="Salcher M."/>
            <person name="Ghai R."/>
            <person name="Kavagutti S V."/>
        </authorList>
    </citation>
    <scope>NUCLEOTIDE SEQUENCE</scope>
</reference>
<gene>
    <name evidence="1" type="ORF">UFOVP447_266</name>
</gene>